<accession>A0A927C6T4</accession>
<protein>
    <submittedName>
        <fullName evidence="6">DNRLRE domain-containing protein</fullName>
    </submittedName>
</protein>
<evidence type="ECO:0000256" key="2">
    <source>
        <dbReference type="ARBA" id="ARBA00022525"/>
    </source>
</evidence>
<evidence type="ECO:0000313" key="6">
    <source>
        <dbReference type="EMBL" id="MBD2862275.1"/>
    </source>
</evidence>
<comment type="subcellular location">
    <subcellularLocation>
        <location evidence="1">Secreted</location>
    </subcellularLocation>
</comment>
<feature type="chain" id="PRO_5036954641" evidence="4">
    <location>
        <begin position="40"/>
        <end position="185"/>
    </location>
</feature>
<evidence type="ECO:0000256" key="3">
    <source>
        <dbReference type="ARBA" id="ARBA00022729"/>
    </source>
</evidence>
<dbReference type="RefSeq" id="WP_190927012.1">
    <property type="nucleotide sequence ID" value="NZ_JACXJA010000010.1"/>
</dbReference>
<organism evidence="6 7">
    <name type="scientific">Paenibacillus oceani</name>
    <dbReference type="NCBI Taxonomy" id="2772510"/>
    <lineage>
        <taxon>Bacteria</taxon>
        <taxon>Bacillati</taxon>
        <taxon>Bacillota</taxon>
        <taxon>Bacilli</taxon>
        <taxon>Bacillales</taxon>
        <taxon>Paenibacillaceae</taxon>
        <taxon>Paenibacillus</taxon>
    </lineage>
</organism>
<sequence>MWTRPRLRSLRPFVSVALSAALILSTLMGLLLFPAPALAASETIAFQEGLDGYAGNQSARVHSAFPDNLSGTENAIALTKNVSASQASFVQFNLSSIPQHATIDSATLELTTINGISNTGAKVAVHRVTAPWDEATITWNNSVGAAVYDPTPVHFYLSMLEFYCGNPTLVPMFHPRIQLHSDLGC</sequence>
<evidence type="ECO:0000259" key="5">
    <source>
        <dbReference type="Pfam" id="PF24517"/>
    </source>
</evidence>
<dbReference type="AlphaFoldDB" id="A0A927C6T4"/>
<keyword evidence="2" id="KW-0964">Secreted</keyword>
<feature type="signal peptide" evidence="4">
    <location>
        <begin position="1"/>
        <end position="39"/>
    </location>
</feature>
<dbReference type="Pfam" id="PF24517">
    <property type="entry name" value="CBM96"/>
    <property type="match status" value="1"/>
</dbReference>
<feature type="domain" description="Carbohydrate-binding module family 96" evidence="5">
    <location>
        <begin position="61"/>
        <end position="141"/>
    </location>
</feature>
<dbReference type="NCBIfam" id="NF033679">
    <property type="entry name" value="DNRLRE_dom"/>
    <property type="match status" value="1"/>
</dbReference>
<proteinExistence type="predicted"/>
<gene>
    <name evidence="6" type="ORF">IDH45_09800</name>
</gene>
<name>A0A927C6T4_9BACL</name>
<keyword evidence="3 4" id="KW-0732">Signal</keyword>
<evidence type="ECO:0000313" key="7">
    <source>
        <dbReference type="Proteomes" id="UP000639396"/>
    </source>
</evidence>
<evidence type="ECO:0000256" key="1">
    <source>
        <dbReference type="ARBA" id="ARBA00004613"/>
    </source>
</evidence>
<dbReference type="Proteomes" id="UP000639396">
    <property type="component" value="Unassembled WGS sequence"/>
</dbReference>
<reference evidence="6" key="1">
    <citation type="submission" date="2020-09" db="EMBL/GenBank/DDBJ databases">
        <title>A novel bacterium of genus Paenibacillus, isolated from South China Sea.</title>
        <authorList>
            <person name="Huang H."/>
            <person name="Mo K."/>
            <person name="Hu Y."/>
        </authorList>
    </citation>
    <scope>NUCLEOTIDE SEQUENCE</scope>
    <source>
        <strain evidence="6">IB182363</strain>
    </source>
</reference>
<keyword evidence="7" id="KW-1185">Reference proteome</keyword>
<comment type="caution">
    <text evidence="6">The sequence shown here is derived from an EMBL/GenBank/DDBJ whole genome shotgun (WGS) entry which is preliminary data.</text>
</comment>
<evidence type="ECO:0000256" key="4">
    <source>
        <dbReference type="SAM" id="SignalP"/>
    </source>
</evidence>
<dbReference type="EMBL" id="JACXJA010000010">
    <property type="protein sequence ID" value="MBD2862275.1"/>
    <property type="molecule type" value="Genomic_DNA"/>
</dbReference>
<dbReference type="InterPro" id="IPR055372">
    <property type="entry name" value="CBM96"/>
</dbReference>
<dbReference type="GO" id="GO:0005576">
    <property type="term" value="C:extracellular region"/>
    <property type="evidence" value="ECO:0007669"/>
    <property type="project" value="UniProtKB-SubCell"/>
</dbReference>